<reference evidence="1" key="1">
    <citation type="submission" date="2021-08" db="EMBL/GenBank/DDBJ databases">
        <title>The first chromosome-level gecko genome reveals the dynamic sex chromosomes of Neotropical dwarf geckos (Sphaerodactylidae: Sphaerodactylus).</title>
        <authorList>
            <person name="Pinto B.J."/>
            <person name="Keating S.E."/>
            <person name="Gamble T."/>
        </authorList>
    </citation>
    <scope>NUCLEOTIDE SEQUENCE</scope>
    <source>
        <strain evidence="1">TG3544</strain>
    </source>
</reference>
<protein>
    <submittedName>
        <fullName evidence="1">Nuclease domain-containing protein</fullName>
    </submittedName>
</protein>
<gene>
    <name evidence="1" type="primary">SND1_2</name>
    <name evidence="1" type="ORF">K3G42_001637</name>
</gene>
<comment type="caution">
    <text evidence="1">The sequence shown here is derived from an EMBL/GenBank/DDBJ whole genome shotgun (WGS) entry which is preliminary data.</text>
</comment>
<dbReference type="EMBL" id="CM037619">
    <property type="protein sequence ID" value="KAH8006288.1"/>
    <property type="molecule type" value="Genomic_DNA"/>
</dbReference>
<accession>A0ACB8FLB5</accession>
<name>A0ACB8FLB5_9SAUR</name>
<dbReference type="Proteomes" id="UP000827872">
    <property type="component" value="Linkage Group LG06"/>
</dbReference>
<evidence type="ECO:0000313" key="2">
    <source>
        <dbReference type="Proteomes" id="UP000827872"/>
    </source>
</evidence>
<sequence length="103" mass="11147">MASPLQNLPTWPCLSLGACIQPPELQRQAPSNIAEALVSKGLATVIRYRQDDDQRSSHYDELLAAEARAIKNGKGLHSKKEVPIHRVADISGACNPALKSFTA</sequence>
<evidence type="ECO:0000313" key="1">
    <source>
        <dbReference type="EMBL" id="KAH8006288.1"/>
    </source>
</evidence>
<proteinExistence type="predicted"/>
<keyword evidence="2" id="KW-1185">Reference proteome</keyword>
<organism evidence="1 2">
    <name type="scientific">Sphaerodactylus townsendi</name>
    <dbReference type="NCBI Taxonomy" id="933632"/>
    <lineage>
        <taxon>Eukaryota</taxon>
        <taxon>Metazoa</taxon>
        <taxon>Chordata</taxon>
        <taxon>Craniata</taxon>
        <taxon>Vertebrata</taxon>
        <taxon>Euteleostomi</taxon>
        <taxon>Lepidosauria</taxon>
        <taxon>Squamata</taxon>
        <taxon>Bifurcata</taxon>
        <taxon>Gekkota</taxon>
        <taxon>Sphaerodactylidae</taxon>
        <taxon>Sphaerodactylus</taxon>
    </lineage>
</organism>